<dbReference type="InterPro" id="IPR019614">
    <property type="entry name" value="SAM-dep_methyl-trfase"/>
</dbReference>
<evidence type="ECO:0000256" key="7">
    <source>
        <dbReference type="SAM" id="MobiDB-lite"/>
    </source>
</evidence>
<dbReference type="CDD" id="cd02440">
    <property type="entry name" value="AdoMet_MTases"/>
    <property type="match status" value="1"/>
</dbReference>
<organism evidence="9 10">
    <name type="scientific">Moraxella lacunata</name>
    <dbReference type="NCBI Taxonomy" id="477"/>
    <lineage>
        <taxon>Bacteria</taxon>
        <taxon>Pseudomonadati</taxon>
        <taxon>Pseudomonadota</taxon>
        <taxon>Gammaproteobacteria</taxon>
        <taxon>Moraxellales</taxon>
        <taxon>Moraxellaceae</taxon>
        <taxon>Moraxella</taxon>
    </lineage>
</organism>
<dbReference type="Pfam" id="PF01170">
    <property type="entry name" value="UPF0020"/>
    <property type="match status" value="1"/>
</dbReference>
<proteinExistence type="predicted"/>
<dbReference type="Gene3D" id="3.30.2130.30">
    <property type="match status" value="1"/>
</dbReference>
<dbReference type="AlphaFoldDB" id="A0A1B8PWF6"/>
<dbReference type="InterPro" id="IPR017244">
    <property type="entry name" value="23SrRNA_methyltr_KL"/>
</dbReference>
<dbReference type="InterPro" id="IPR000241">
    <property type="entry name" value="RlmKL-like_Mtase"/>
</dbReference>
<dbReference type="PIRSF" id="PIRSF037618">
    <property type="entry name" value="RNA_Mtase_bacteria_prd"/>
    <property type="match status" value="1"/>
</dbReference>
<feature type="region of interest" description="Disordered" evidence="7">
    <location>
        <begin position="855"/>
        <end position="960"/>
    </location>
</feature>
<feature type="domain" description="THUMP" evidence="8">
    <location>
        <begin position="55"/>
        <end position="194"/>
    </location>
</feature>
<evidence type="ECO:0000313" key="10">
    <source>
        <dbReference type="Proteomes" id="UP000092607"/>
    </source>
</evidence>
<name>A0A1B8PWF6_MORLA</name>
<dbReference type="SUPFAM" id="SSF53335">
    <property type="entry name" value="S-adenosyl-L-methionine-dependent methyltransferases"/>
    <property type="match status" value="2"/>
</dbReference>
<dbReference type="InterPro" id="IPR004114">
    <property type="entry name" value="THUMP_dom"/>
</dbReference>
<dbReference type="PRINTS" id="PR00507">
    <property type="entry name" value="N12N6MTFRASE"/>
</dbReference>
<dbReference type="GO" id="GO:0070043">
    <property type="term" value="F:rRNA (guanine-N7-)-methyltransferase activity"/>
    <property type="evidence" value="ECO:0007669"/>
    <property type="project" value="TreeGrafter"/>
</dbReference>
<dbReference type="OrthoDB" id="9809404at2"/>
<dbReference type="InterPro" id="IPR002052">
    <property type="entry name" value="DNA_methylase_N6_adenine_CS"/>
</dbReference>
<dbReference type="GO" id="GO:0003723">
    <property type="term" value="F:RNA binding"/>
    <property type="evidence" value="ECO:0007669"/>
    <property type="project" value="UniProtKB-UniRule"/>
</dbReference>
<evidence type="ECO:0000256" key="2">
    <source>
        <dbReference type="ARBA" id="ARBA00022552"/>
    </source>
</evidence>
<evidence type="ECO:0000313" key="9">
    <source>
        <dbReference type="EMBL" id="OBX60295.1"/>
    </source>
</evidence>
<dbReference type="InterPro" id="IPR029063">
    <property type="entry name" value="SAM-dependent_MTases_sf"/>
</dbReference>
<protein>
    <submittedName>
        <fullName evidence="9">23S rRNA (Guanine(2445)-N(2))/(Guanine(2069)-N(7))-methyltransferase</fullName>
    </submittedName>
</protein>
<keyword evidence="5" id="KW-0949">S-adenosyl-L-methionine</keyword>
<dbReference type="CDD" id="cd11715">
    <property type="entry name" value="THUMP_AdoMetMT"/>
    <property type="match status" value="1"/>
</dbReference>
<dbReference type="RefSeq" id="WP_065255576.1">
    <property type="nucleotide sequence ID" value="NZ_JARDJM010000003.1"/>
</dbReference>
<dbReference type="Gene3D" id="3.30.750.80">
    <property type="entry name" value="RNA methyltransferase domain (HRMD) like"/>
    <property type="match status" value="1"/>
</dbReference>
<dbReference type="EMBL" id="LZMS01000088">
    <property type="protein sequence ID" value="OBX60295.1"/>
    <property type="molecule type" value="Genomic_DNA"/>
</dbReference>
<sequence>MPKLPFADFTPTAFDVVITCADGLENALLIELDLFGLVGQVVRTGRVRVGVSLADFYKICLYSRVASRVLLPIGEYYFRQKTQTVNQVRESGGKKTTRTVETKVIDEDVPTALYEFASRYDWTSVFGVENTFAIRLSTDKRLSVNQQFATLRIKDAVADCFNKKLGERPNVDKSPDFHIYAHATGELAELYLDLSGTSLHRRGYRVANTDAPLKENLASALLYECNWHKGEHTAIIDPMCGSGTLITEALLMKTAYPVGIDKKASDFGFYHWQHHDDELWQTLASKALDEFHANLASLEKEIIKGDFTALALDADAHAVRACHKNLIASALAPIAEYVRLEQRSLATAKAVLSELATAYPLVITNPPYGERLGESDFIKPLYHGLGLIVADGLRHVGRADMAVLASHIEHADTLPISEPNTLKCHNGALTVYFRHGAVEFAKTDRLAHELIVNFNKKEIDNPDSQEFINRLQKNITSLKKHAQKNNISNMRIYDADLPNYNVAIDIYGDKIHVQEYAPPKQIPTDIAKARFNLVLSAIRDIFNVHRESIFIKTRMRQSGNDQYTKNTKDDNQKSKKMYVAHEHGAYLYVNFTDYLDTGLFIDHRNIREMIKNASRGKNVLNLFAYTCTASVHSAMGGAKSVTSVDLSANYLNWGKQNFALNGLDLTAKTLDDTPKYQFIATDVFDWLKNNTEQFDVIFIDPPTFSNSKKFKGTFDVQRDHVALISRAMNRLAPNGVLYFSNNFTKFVLDDEVKARYDVTPITDKTIGVDFNLKKPIHQSFKITHKNQMMKVYEFESAFDTVNDDWQDEITAYHDNYSHDKNNDKKGEIKHSKGREFKKSFDKSFEKSFDKKFDKSDNPRFKKDDKKDNFKKDNFKGGFRDNGKKSFDKDKSFNKKFDKSDKPFDKRQTGKDRFYDNEPAKSDKPKVRYEKIDGKLVAIPIDNTQTNQSGKPKKYTVKPKS</sequence>
<dbReference type="PROSITE" id="PS51165">
    <property type="entry name" value="THUMP"/>
    <property type="match status" value="1"/>
</dbReference>
<evidence type="ECO:0000259" key="8">
    <source>
        <dbReference type="PROSITE" id="PS51165"/>
    </source>
</evidence>
<dbReference type="InterPro" id="IPR054170">
    <property type="entry name" value="RlmL_1st"/>
</dbReference>
<dbReference type="Gene3D" id="3.40.50.150">
    <property type="entry name" value="Vaccinia Virus protein VP39"/>
    <property type="match status" value="2"/>
</dbReference>
<comment type="caution">
    <text evidence="9">The sequence shown here is derived from an EMBL/GenBank/DDBJ whole genome shotgun (WGS) entry which is preliminary data.</text>
</comment>
<feature type="compositionally biased region" description="Basic and acidic residues" evidence="7">
    <location>
        <begin position="855"/>
        <end position="933"/>
    </location>
</feature>
<keyword evidence="2" id="KW-0698">rRNA processing</keyword>
<dbReference type="GO" id="GO:0005737">
    <property type="term" value="C:cytoplasm"/>
    <property type="evidence" value="ECO:0007669"/>
    <property type="project" value="InterPro"/>
</dbReference>
<dbReference type="Pfam" id="PF02926">
    <property type="entry name" value="THUMP"/>
    <property type="match status" value="1"/>
</dbReference>
<keyword evidence="6" id="KW-0694">RNA-binding</keyword>
<evidence type="ECO:0000256" key="3">
    <source>
        <dbReference type="ARBA" id="ARBA00022603"/>
    </source>
</evidence>
<feature type="compositionally biased region" description="Basic residues" evidence="7">
    <location>
        <begin position="950"/>
        <end position="960"/>
    </location>
</feature>
<evidence type="ECO:0000256" key="1">
    <source>
        <dbReference type="ARBA" id="ARBA00022490"/>
    </source>
</evidence>
<dbReference type="NCBIfam" id="NF008748">
    <property type="entry name" value="PRK11783.1"/>
    <property type="match status" value="1"/>
</dbReference>
<gene>
    <name evidence="9" type="ORF">A9309_09920</name>
</gene>
<keyword evidence="3 9" id="KW-0489">Methyltransferase</keyword>
<reference evidence="9 10" key="1">
    <citation type="submission" date="2016-06" db="EMBL/GenBank/DDBJ databases">
        <title>Draft genome of Moraxella lacunata CCUG 57757A.</title>
        <authorList>
            <person name="Salva-Serra F."/>
            <person name="Engstrom-Jakobsson H."/>
            <person name="Thorell K."/>
            <person name="Gonzales-Siles L."/>
            <person name="Karlsson R."/>
            <person name="Boulund F."/>
            <person name="Engstrand L."/>
            <person name="Kristiansson E."/>
            <person name="Moore E."/>
        </authorList>
    </citation>
    <scope>NUCLEOTIDE SEQUENCE [LARGE SCALE GENOMIC DNA]</scope>
    <source>
        <strain evidence="9 10">CCUG 57757A</strain>
    </source>
</reference>
<dbReference type="GO" id="GO:0008990">
    <property type="term" value="F:rRNA (guanine-N2-)-methyltransferase activity"/>
    <property type="evidence" value="ECO:0007669"/>
    <property type="project" value="InterPro"/>
</dbReference>
<evidence type="ECO:0000256" key="6">
    <source>
        <dbReference type="PROSITE-ProRule" id="PRU00529"/>
    </source>
</evidence>
<dbReference type="PANTHER" id="PTHR47313">
    <property type="entry name" value="RIBOSOMAL RNA LARGE SUBUNIT METHYLTRANSFERASE K/L"/>
    <property type="match status" value="1"/>
</dbReference>
<dbReference type="Proteomes" id="UP000092607">
    <property type="component" value="Unassembled WGS sequence"/>
</dbReference>
<evidence type="ECO:0000256" key="5">
    <source>
        <dbReference type="ARBA" id="ARBA00022691"/>
    </source>
</evidence>
<dbReference type="SMART" id="SM00981">
    <property type="entry name" value="THUMP"/>
    <property type="match status" value="1"/>
</dbReference>
<keyword evidence="4 9" id="KW-0808">Transferase</keyword>
<keyword evidence="1" id="KW-0963">Cytoplasm</keyword>
<dbReference type="PROSITE" id="PS00092">
    <property type="entry name" value="N6_MTASE"/>
    <property type="match status" value="1"/>
</dbReference>
<evidence type="ECO:0000256" key="4">
    <source>
        <dbReference type="ARBA" id="ARBA00022679"/>
    </source>
</evidence>
<dbReference type="Pfam" id="PF10672">
    <property type="entry name" value="Methyltrans_SAM"/>
    <property type="match status" value="1"/>
</dbReference>
<accession>A0A1B8PWF6</accession>
<dbReference type="PANTHER" id="PTHR47313:SF1">
    <property type="entry name" value="RIBOSOMAL RNA LARGE SUBUNIT METHYLTRANSFERASE K_L"/>
    <property type="match status" value="1"/>
</dbReference>
<dbReference type="Pfam" id="PF22020">
    <property type="entry name" value="RlmL_1st"/>
    <property type="match status" value="1"/>
</dbReference>